<evidence type="ECO:0000313" key="4">
    <source>
        <dbReference type="EMBL" id="EGW34106.1"/>
    </source>
</evidence>
<dbReference type="InterPro" id="IPR010998">
    <property type="entry name" value="Integrase_recombinase_N"/>
</dbReference>
<feature type="domain" description="Core-binding (CB)" evidence="3">
    <location>
        <begin position="205"/>
        <end position="299"/>
    </location>
</feature>
<evidence type="ECO:0000256" key="1">
    <source>
        <dbReference type="ARBA" id="ARBA00023125"/>
    </source>
</evidence>
<dbReference type="GeneID" id="18871312"/>
<dbReference type="PROSITE" id="PS51900">
    <property type="entry name" value="CB"/>
    <property type="match status" value="1"/>
</dbReference>
<keyword evidence="1" id="KW-0238">DNA-binding</keyword>
<dbReference type="InParanoid" id="G3AHE2"/>
<dbReference type="InterPro" id="IPR044068">
    <property type="entry name" value="CB"/>
</dbReference>
<dbReference type="Pfam" id="PF12550">
    <property type="entry name" value="GCR1_C"/>
    <property type="match status" value="1"/>
</dbReference>
<feature type="region of interest" description="Disordered" evidence="2">
    <location>
        <begin position="1"/>
        <end position="40"/>
    </location>
</feature>
<dbReference type="eggNOG" id="ENOG502RQIU">
    <property type="taxonomic scope" value="Eukaryota"/>
</dbReference>
<dbReference type="SUPFAM" id="SSF47823">
    <property type="entry name" value="lambda integrase-like, N-terminal domain"/>
    <property type="match status" value="1"/>
</dbReference>
<dbReference type="GO" id="GO:0003677">
    <property type="term" value="F:DNA binding"/>
    <property type="evidence" value="ECO:0007669"/>
    <property type="project" value="UniProtKB-KW"/>
</dbReference>
<dbReference type="KEGG" id="spaa:SPAPADRAFT_49178"/>
<protein>
    <recommendedName>
        <fullName evidence="3">Core-binding (CB) domain-containing protein</fullName>
    </recommendedName>
</protein>
<organism evidence="5">
    <name type="scientific">Spathaspora passalidarum (strain NRRL Y-27907 / 11-Y1)</name>
    <dbReference type="NCBI Taxonomy" id="619300"/>
    <lineage>
        <taxon>Eukaryota</taxon>
        <taxon>Fungi</taxon>
        <taxon>Dikarya</taxon>
        <taxon>Ascomycota</taxon>
        <taxon>Saccharomycotina</taxon>
        <taxon>Pichiomycetes</taxon>
        <taxon>Debaryomycetaceae</taxon>
        <taxon>Spathaspora</taxon>
    </lineage>
</organism>
<dbReference type="RefSeq" id="XP_007373690.1">
    <property type="nucleotide sequence ID" value="XM_007373628.1"/>
</dbReference>
<dbReference type="OrthoDB" id="4024653at2759"/>
<evidence type="ECO:0000259" key="3">
    <source>
        <dbReference type="PROSITE" id="PS51900"/>
    </source>
</evidence>
<dbReference type="Gene3D" id="1.10.150.130">
    <property type="match status" value="1"/>
</dbReference>
<evidence type="ECO:0000313" key="5">
    <source>
        <dbReference type="Proteomes" id="UP000000709"/>
    </source>
</evidence>
<dbReference type="EMBL" id="GL996500">
    <property type="protein sequence ID" value="EGW34106.1"/>
    <property type="molecule type" value="Genomic_DNA"/>
</dbReference>
<evidence type="ECO:0000256" key="2">
    <source>
        <dbReference type="SAM" id="MobiDB-lite"/>
    </source>
</evidence>
<gene>
    <name evidence="4" type="ORF">SPAPADRAFT_49178</name>
</gene>
<reference evidence="4 5" key="1">
    <citation type="journal article" date="2011" name="Proc. Natl. Acad. Sci. U.S.A.">
        <title>Comparative genomics of xylose-fermenting fungi for enhanced biofuel production.</title>
        <authorList>
            <person name="Wohlbach D.J."/>
            <person name="Kuo A."/>
            <person name="Sato T.K."/>
            <person name="Potts K.M."/>
            <person name="Salamov A.A."/>
            <person name="LaButti K.M."/>
            <person name="Sun H."/>
            <person name="Clum A."/>
            <person name="Pangilinan J.L."/>
            <person name="Lindquist E.A."/>
            <person name="Lucas S."/>
            <person name="Lapidus A."/>
            <person name="Jin M."/>
            <person name="Gunawan C."/>
            <person name="Balan V."/>
            <person name="Dale B.E."/>
            <person name="Jeffries T.W."/>
            <person name="Zinkel R."/>
            <person name="Barry K.W."/>
            <person name="Grigoriev I.V."/>
            <person name="Gasch A.P."/>
        </authorList>
    </citation>
    <scope>NUCLEOTIDE SEQUENCE [LARGE SCALE GENOMIC DNA]</scope>
    <source>
        <strain evidence="5">NRRL Y-27907 / 11-Y1</strain>
    </source>
</reference>
<dbReference type="AlphaFoldDB" id="G3AHE2"/>
<name>G3AHE2_SPAPN</name>
<feature type="compositionally biased region" description="Basic residues" evidence="2">
    <location>
        <begin position="1"/>
        <end position="13"/>
    </location>
</feature>
<keyword evidence="5" id="KW-1185">Reference proteome</keyword>
<accession>G3AHE2</accession>
<proteinExistence type="predicted"/>
<dbReference type="Proteomes" id="UP000000709">
    <property type="component" value="Unassembled WGS sequence"/>
</dbReference>
<dbReference type="HOGENOM" id="CLU_463934_0_0_1"/>
<dbReference type="InterPro" id="IPR022210">
    <property type="entry name" value="TF_GCR1-like"/>
</dbReference>
<sequence>MARNKSDKKKKGNKAVDDEKPTGHSLFKHPTKRKSEEDITYHPKKHKYYYGSQPVISDERAEAKLLKKFENEVLANDRAIKTLSDLQSETKEKNLHSIKRYVRFCANKGLSDFYVTRRLAKEFIESRIIQKGQLSEDAIKRIQSALNKLYHMNKIVYSSHQPNELLEDDLITEIMSESQIADRSPSDTPSLERSIGKVSKHRLTEQEELLLKKFDQEILNSEKTRAVLESLSGNTFKSYSTDMKRFIKFCAQQGKSDFLLDENILSKFSSSEFKRKKDRSSATFRNLRSSLLKLHQLTSLVYDVKYSEGEIVYFINNVKEVPHEDTAEDKLLAKLQDMYKTTNLLSGLSETSKKLYSNEYNRYATFCAREGLDHFHLTGPLLKKFFVHDIIDRSPHISGKKLQEILSRLNRLHAVNVETIPNYPAEIKDLHIVKQFLKEYKKNEAKAELADMSSLTISSSSSDSEDTNVYGGKSGYSGSVPGFVMNRNISTVTQLVEEWQMVLKRTEKWGLEWIKTEVDHDLYSERKVIVDFIGELLQEMSGGKKTVDHVARVLDAYMVRKKISLHNLIQKIEKYPEYSKKEFLRILK</sequence>